<evidence type="ECO:0000256" key="1">
    <source>
        <dbReference type="SAM" id="MobiDB-lite"/>
    </source>
</evidence>
<comment type="caution">
    <text evidence="2">The sequence shown here is derived from an EMBL/GenBank/DDBJ whole genome shotgun (WGS) entry which is preliminary data.</text>
</comment>
<dbReference type="AlphaFoldDB" id="A0AAE0BCZ8"/>
<evidence type="ECO:0008006" key="4">
    <source>
        <dbReference type="Google" id="ProtNLM"/>
    </source>
</evidence>
<protein>
    <recommendedName>
        <fullName evidence="4">MULE transposase domain-containing protein</fullName>
    </recommendedName>
</protein>
<evidence type="ECO:0000313" key="3">
    <source>
        <dbReference type="Proteomes" id="UP001190700"/>
    </source>
</evidence>
<keyword evidence="3" id="KW-1185">Reference proteome</keyword>
<evidence type="ECO:0000313" key="2">
    <source>
        <dbReference type="EMBL" id="KAK3233703.1"/>
    </source>
</evidence>
<feature type="region of interest" description="Disordered" evidence="1">
    <location>
        <begin position="14"/>
        <end position="91"/>
    </location>
</feature>
<dbReference type="EMBL" id="LGRX02035648">
    <property type="protein sequence ID" value="KAK3233703.1"/>
    <property type="molecule type" value="Genomic_DNA"/>
</dbReference>
<proteinExistence type="predicted"/>
<name>A0AAE0BCZ8_9CHLO</name>
<reference evidence="2 3" key="1">
    <citation type="journal article" date="2015" name="Genome Biol. Evol.">
        <title>Comparative Genomics of a Bacterivorous Green Alga Reveals Evolutionary Causalities and Consequences of Phago-Mixotrophic Mode of Nutrition.</title>
        <authorList>
            <person name="Burns J.A."/>
            <person name="Paasch A."/>
            <person name="Narechania A."/>
            <person name="Kim E."/>
        </authorList>
    </citation>
    <scope>NUCLEOTIDE SEQUENCE [LARGE SCALE GENOMIC DNA]</scope>
    <source>
        <strain evidence="2 3">PLY_AMNH</strain>
    </source>
</reference>
<gene>
    <name evidence="2" type="ORF">CYMTET_56016</name>
</gene>
<feature type="region of interest" description="Disordered" evidence="1">
    <location>
        <begin position="117"/>
        <end position="136"/>
    </location>
</feature>
<feature type="compositionally biased region" description="Basic residues" evidence="1">
    <location>
        <begin position="28"/>
        <end position="44"/>
    </location>
</feature>
<dbReference type="Proteomes" id="UP001190700">
    <property type="component" value="Unassembled WGS sequence"/>
</dbReference>
<accession>A0AAE0BCZ8</accession>
<sequence length="518" mass="57769">MVQFILRRTRSATVAFGEELPEPGHGSTRSRSRGGRQRYRSARRARGDEAAQGCRGPETGTRLETPILTNPDTERTNGPAVTDSENIRREGTSPTEEEQLFAQEFVFCDAVSSGGGANVDGHAEDEPVDLSESVGGNSRKNALQWREIGRHSTDLENAAFLSQLCATDGCGKWIAGRNEKRCGMQGWCVKLRVETRNAQHVTKQRKTLWTCYAAGLLSGTVVEPSLTQLRTYVANNKATLLREGKRNTYGGLIEIVETLKDSEVKSSDDFDDASIFSISAPATESRPACHVVEEDTEKILIIFTCREFLRTFARSRSMIHGGFLSLDGKHKVNWNGYPVEPVGTMDASSTFQLEAMCIVSSESEQFYTWILEVLLEYAVKEFPMGDPFHFEGKLNFGESDSADAIGNAAGTLSSTTGWTWLNCFMHLVVCNLTRKGATLHMLLRTDEEREPIKSMLQTMAMYPWVDVFEFVMEEFLRFVVSENPRFATGFVNEYYPQATGFVTQLMLGDDDTPETSYL</sequence>
<organism evidence="2 3">
    <name type="scientific">Cymbomonas tetramitiformis</name>
    <dbReference type="NCBI Taxonomy" id="36881"/>
    <lineage>
        <taxon>Eukaryota</taxon>
        <taxon>Viridiplantae</taxon>
        <taxon>Chlorophyta</taxon>
        <taxon>Pyramimonadophyceae</taxon>
        <taxon>Pyramimonadales</taxon>
        <taxon>Pyramimonadaceae</taxon>
        <taxon>Cymbomonas</taxon>
    </lineage>
</organism>